<comment type="function">
    <text evidence="3">Regulates mitochondrial small subunit maturation by controlling 15S rRNA 5'-end processing. Localizes to the 5' precursor of the 15S rRNA in a position that is subsequently occupied by mS47 in the mature yeast mtSSU. Uses structure and sequence-specific RNA recognition, binding to a single-stranded region of the precursor and specifically recognizing bases -6 to -1. The exchange of Ccm1 for mS47 is coupled to the irreversible removal of precursor rRNA that is accompanied by conformational changes of the mitoribosomal proteins uS5m and mS26. These conformational changes signal completion of 5'-end rRNA processing through protection of the mature 5'-end of the 15S rRNA and stabilization of mS47. The removal of the 5' precursor together with the dissociation of Ccm1 may be catalyzed by the 5'-3' exoribonuclease Pet127. Involved in the specific removal of group I introns in mitochondrial encoded transcripts.</text>
</comment>
<feature type="repeat" description="PPR" evidence="5">
    <location>
        <begin position="200"/>
        <end position="234"/>
    </location>
</feature>
<protein>
    <submittedName>
        <fullName evidence="7">20_t:CDS:1</fullName>
    </submittedName>
</protein>
<feature type="region of interest" description="Disordered" evidence="6">
    <location>
        <begin position="395"/>
        <end position="416"/>
    </location>
</feature>
<organism evidence="7 8">
    <name type="scientific">Paraglomus brasilianum</name>
    <dbReference type="NCBI Taxonomy" id="144538"/>
    <lineage>
        <taxon>Eukaryota</taxon>
        <taxon>Fungi</taxon>
        <taxon>Fungi incertae sedis</taxon>
        <taxon>Mucoromycota</taxon>
        <taxon>Glomeromycotina</taxon>
        <taxon>Glomeromycetes</taxon>
        <taxon>Paraglomerales</taxon>
        <taxon>Paraglomeraceae</taxon>
        <taxon>Paraglomus</taxon>
    </lineage>
</organism>
<evidence type="ECO:0000256" key="1">
    <source>
        <dbReference type="ARBA" id="ARBA00006192"/>
    </source>
</evidence>
<comment type="similarity">
    <text evidence="1">Belongs to the CCM1 family.</text>
</comment>
<dbReference type="EMBL" id="CAJVPI010000671">
    <property type="protein sequence ID" value="CAG8561348.1"/>
    <property type="molecule type" value="Genomic_DNA"/>
</dbReference>
<evidence type="ECO:0000256" key="2">
    <source>
        <dbReference type="ARBA" id="ARBA00022737"/>
    </source>
</evidence>
<evidence type="ECO:0000256" key="5">
    <source>
        <dbReference type="PROSITE-ProRule" id="PRU00708"/>
    </source>
</evidence>
<dbReference type="PROSITE" id="PS51375">
    <property type="entry name" value="PPR"/>
    <property type="match status" value="3"/>
</dbReference>
<keyword evidence="2" id="KW-0677">Repeat</keyword>
<evidence type="ECO:0000256" key="6">
    <source>
        <dbReference type="SAM" id="MobiDB-lite"/>
    </source>
</evidence>
<dbReference type="InterPro" id="IPR002885">
    <property type="entry name" value="PPR_rpt"/>
</dbReference>
<comment type="caution">
    <text evidence="7">The sequence shown here is derived from an EMBL/GenBank/DDBJ whole genome shotgun (WGS) entry which is preliminary data.</text>
</comment>
<proteinExistence type="inferred from homology"/>
<dbReference type="Proteomes" id="UP000789739">
    <property type="component" value="Unassembled WGS sequence"/>
</dbReference>
<evidence type="ECO:0000256" key="3">
    <source>
        <dbReference type="ARBA" id="ARBA00044493"/>
    </source>
</evidence>
<dbReference type="Gene3D" id="1.25.40.10">
    <property type="entry name" value="Tetratricopeptide repeat domain"/>
    <property type="match status" value="4"/>
</dbReference>
<feature type="repeat" description="PPR" evidence="5">
    <location>
        <begin position="311"/>
        <end position="345"/>
    </location>
</feature>
<comment type="subunit">
    <text evidence="4">Binds to mitochondrial small subunit 15S rRNA.</text>
</comment>
<dbReference type="PANTHER" id="PTHR47447">
    <property type="entry name" value="OS03G0856100 PROTEIN"/>
    <property type="match status" value="1"/>
</dbReference>
<dbReference type="PANTHER" id="PTHR47447:SF17">
    <property type="entry name" value="OS12G0638900 PROTEIN"/>
    <property type="match status" value="1"/>
</dbReference>
<dbReference type="Pfam" id="PF01535">
    <property type="entry name" value="PPR"/>
    <property type="match status" value="2"/>
</dbReference>
<dbReference type="Pfam" id="PF13041">
    <property type="entry name" value="PPR_2"/>
    <property type="match status" value="1"/>
</dbReference>
<evidence type="ECO:0000256" key="4">
    <source>
        <dbReference type="ARBA" id="ARBA00044511"/>
    </source>
</evidence>
<accession>A0A9N9FWL0</accession>
<name>A0A9N9FWL0_9GLOM</name>
<sequence>MFHATIQTLLCDIKEEKVTSLLSKEVVAIKEKIETHDKLSLSEKTETHHSPFSEADYTQIYEALSTPLLPPSQRKFDPLLDNLSLSFNDTQRIETAEQLNKRLPSVTEIKTVANAENSLTVALKVTGVNNVEDFNRILCYSIISKRYEEVPEIIQLMNDAKVTPDIKTYDHLLNLYAIVGDVEKAKLTFEQVNSDGMGHSIYSYGNLIRAYVKNLRIDEAFAVYESIKKAGLPIFTTLMKGCIDSGDVPRAWRTFDIMRLEVCQPDEVSYSLMIHACAKTQDAEKAFDLFEEMTGKGLYPTEMREYGYQPDRISYNSLIYACAKTGDVRLARMLLKQLLEENSTITPDEQTFTNMFWTYSAYVEPQDKSHKDSVNAPNALKEQITLSDGTVSLSEKATLSETSTASESTPDKGDDNSLVHLDAYPFLSYEPVTDKQILAEARMIFEYVKSMTDNNSNGLEKSGDEQIQLSAYLMDAYMNIFHKKGKFNDVLSLYKEKLPELGIPQSGWIYSTMLKTCYKHRRYEEALRVWEDWKSWWGNNDKTDQMTKIGRTAAVQYEVYQWMINTLARCNDLSNAIYLLQELASMQTPKLADFRVTYQMAVQAEDEKARRTILDLCPTRKKKVDVARDILAVKWKGTTRGRWDVHEKKRDYLVKRN</sequence>
<dbReference type="InterPro" id="IPR011990">
    <property type="entry name" value="TPR-like_helical_dom_sf"/>
</dbReference>
<dbReference type="Pfam" id="PF13812">
    <property type="entry name" value="PPR_3"/>
    <property type="match status" value="1"/>
</dbReference>
<dbReference type="OrthoDB" id="5588846at2759"/>
<dbReference type="AlphaFoldDB" id="A0A9N9FWL0"/>
<feature type="compositionally biased region" description="Low complexity" evidence="6">
    <location>
        <begin position="395"/>
        <end position="408"/>
    </location>
</feature>
<feature type="repeat" description="PPR" evidence="5">
    <location>
        <begin position="266"/>
        <end position="300"/>
    </location>
</feature>
<evidence type="ECO:0000313" key="8">
    <source>
        <dbReference type="Proteomes" id="UP000789739"/>
    </source>
</evidence>
<keyword evidence="8" id="KW-1185">Reference proteome</keyword>
<reference evidence="7" key="1">
    <citation type="submission" date="2021-06" db="EMBL/GenBank/DDBJ databases">
        <authorList>
            <person name="Kallberg Y."/>
            <person name="Tangrot J."/>
            <person name="Rosling A."/>
        </authorList>
    </citation>
    <scope>NUCLEOTIDE SEQUENCE</scope>
    <source>
        <strain evidence="7">BR232B</strain>
    </source>
</reference>
<evidence type="ECO:0000313" key="7">
    <source>
        <dbReference type="EMBL" id="CAG8561348.1"/>
    </source>
</evidence>
<dbReference type="NCBIfam" id="TIGR00756">
    <property type="entry name" value="PPR"/>
    <property type="match status" value="5"/>
</dbReference>
<gene>
    <name evidence="7" type="ORF">PBRASI_LOCUS5609</name>
</gene>